<feature type="region of interest" description="Disordered" evidence="10">
    <location>
        <begin position="133"/>
        <end position="189"/>
    </location>
</feature>
<feature type="transmembrane region" description="Helical" evidence="11">
    <location>
        <begin position="6"/>
        <end position="23"/>
    </location>
</feature>
<feature type="compositionally biased region" description="Low complexity" evidence="10">
    <location>
        <begin position="61"/>
        <end position="71"/>
    </location>
</feature>
<feature type="region of interest" description="Disordered" evidence="10">
    <location>
        <begin position="32"/>
        <end position="71"/>
    </location>
</feature>
<name>A0A438DXZ3_VITVI</name>
<evidence type="ECO:0000256" key="3">
    <source>
        <dbReference type="ARBA" id="ARBA00018218"/>
    </source>
</evidence>
<evidence type="ECO:0000256" key="5">
    <source>
        <dbReference type="ARBA" id="ARBA00022786"/>
    </source>
</evidence>
<keyword evidence="6" id="KW-0256">Endoplasmic reticulum</keyword>
<evidence type="ECO:0000256" key="2">
    <source>
        <dbReference type="ARBA" id="ARBA00009829"/>
    </source>
</evidence>
<comment type="function">
    <text evidence="9">Substrate adapter for ufmylation, the covalent attachment of the ubiquitin-like modifier UFM1 to substrate proteins.</text>
</comment>
<dbReference type="InterPro" id="IPR036390">
    <property type="entry name" value="WH_DNA-bd_sf"/>
</dbReference>
<accession>A0A438DXZ3</accession>
<comment type="subcellular location">
    <subcellularLocation>
        <location evidence="1">Endoplasmic reticulum membrane</location>
        <topology evidence="1">Single-pass membrane protein</topology>
    </subcellularLocation>
</comment>
<dbReference type="GO" id="GO:0005789">
    <property type="term" value="C:endoplasmic reticulum membrane"/>
    <property type="evidence" value="ECO:0007669"/>
    <property type="project" value="UniProtKB-SubCell"/>
</dbReference>
<reference evidence="12 13" key="1">
    <citation type="journal article" date="2018" name="PLoS Genet.">
        <title>Population sequencing reveals clonal diversity and ancestral inbreeding in the grapevine cultivar Chardonnay.</title>
        <authorList>
            <person name="Roach M.J."/>
            <person name="Johnson D.L."/>
            <person name="Bohlmann J."/>
            <person name="van Vuuren H.J."/>
            <person name="Jones S.J."/>
            <person name="Pretorius I.S."/>
            <person name="Schmidt S.A."/>
            <person name="Borneman A.R."/>
        </authorList>
    </citation>
    <scope>NUCLEOTIDE SEQUENCE [LARGE SCALE GENOMIC DNA]</scope>
    <source>
        <strain evidence="13">cv. Chardonnay</strain>
        <tissue evidence="12">Leaf</tissue>
    </source>
</reference>
<evidence type="ECO:0000256" key="6">
    <source>
        <dbReference type="ARBA" id="ARBA00022824"/>
    </source>
</evidence>
<dbReference type="PANTHER" id="PTHR48176:SF1">
    <property type="entry name" value="DDRGK DOMAIN-CONTAINING PROTEIN 1"/>
    <property type="match status" value="1"/>
</dbReference>
<evidence type="ECO:0000256" key="8">
    <source>
        <dbReference type="ARBA" id="ARBA00023136"/>
    </source>
</evidence>
<protein>
    <recommendedName>
        <fullName evidence="3">DDRGK domain-containing protein 1</fullName>
    </recommendedName>
</protein>
<comment type="similarity">
    <text evidence="2">Belongs to the DDRGK1 family.</text>
</comment>
<dbReference type="FunFam" id="1.10.10.10:FF:000143">
    <property type="entry name" value="DDRGK domain-containing protein 1"/>
    <property type="match status" value="1"/>
</dbReference>
<evidence type="ECO:0000256" key="11">
    <source>
        <dbReference type="SAM" id="Phobius"/>
    </source>
</evidence>
<evidence type="ECO:0000256" key="9">
    <source>
        <dbReference type="ARBA" id="ARBA00023438"/>
    </source>
</evidence>
<feature type="compositionally biased region" description="Basic and acidic residues" evidence="10">
    <location>
        <begin position="32"/>
        <end position="42"/>
    </location>
</feature>
<dbReference type="InterPro" id="IPR050899">
    <property type="entry name" value="DDRGK_domain-containing"/>
</dbReference>
<dbReference type="InterPro" id="IPR019153">
    <property type="entry name" value="DDRGK_dom-contain"/>
</dbReference>
<sequence>MEDLFVFILSMLLVIALIPLYLWKRRQDSRSSDEHEEEHQVQQRETVVRATGARRMRRRPASGASTSSAPTATVEVWKKRNRIAFDDEELSIHRPHYCSILLICAQFGCIKKLLMKVMRMLLLMSMKLNIQRKERGNAKSGKHSDRPTKAARESRLTKQDRYAETRRRKDEEREAKERQLEEEAKAQKAKEDEAAALEFEKWKGEFSVDAEGTTENEMQDGNQGLLVDFVEYIKVKQKCVPLEDLAAEFKLRTQDCINRITSLENMGRLSGVMDDRGKFIYISQEEMHAVADYIKRQGRVSISHLASKSNQFIDLEPKAQVVDDISGVEEMAVT</sequence>
<dbReference type="AlphaFoldDB" id="A0A438DXZ3"/>
<keyword evidence="7 11" id="KW-1133">Transmembrane helix</keyword>
<organism evidence="12 13">
    <name type="scientific">Vitis vinifera</name>
    <name type="common">Grape</name>
    <dbReference type="NCBI Taxonomy" id="29760"/>
    <lineage>
        <taxon>Eukaryota</taxon>
        <taxon>Viridiplantae</taxon>
        <taxon>Streptophyta</taxon>
        <taxon>Embryophyta</taxon>
        <taxon>Tracheophyta</taxon>
        <taxon>Spermatophyta</taxon>
        <taxon>Magnoliopsida</taxon>
        <taxon>eudicotyledons</taxon>
        <taxon>Gunneridae</taxon>
        <taxon>Pentapetalae</taxon>
        <taxon>rosids</taxon>
        <taxon>Vitales</taxon>
        <taxon>Vitaceae</taxon>
        <taxon>Viteae</taxon>
        <taxon>Vitis</taxon>
    </lineage>
</organism>
<evidence type="ECO:0000313" key="13">
    <source>
        <dbReference type="Proteomes" id="UP000288805"/>
    </source>
</evidence>
<gene>
    <name evidence="12" type="primary">Os07g0103200_0</name>
    <name evidence="12" type="ORF">CK203_082773</name>
</gene>
<keyword evidence="8 11" id="KW-0472">Membrane</keyword>
<evidence type="ECO:0000256" key="4">
    <source>
        <dbReference type="ARBA" id="ARBA00022692"/>
    </source>
</evidence>
<dbReference type="InterPro" id="IPR036388">
    <property type="entry name" value="WH-like_DNA-bd_sf"/>
</dbReference>
<proteinExistence type="inferred from homology"/>
<dbReference type="SUPFAM" id="SSF46785">
    <property type="entry name" value="Winged helix' DNA-binding domain"/>
    <property type="match status" value="1"/>
</dbReference>
<comment type="caution">
    <text evidence="12">The sequence shown here is derived from an EMBL/GenBank/DDBJ whole genome shotgun (WGS) entry which is preliminary data.</text>
</comment>
<evidence type="ECO:0000313" key="12">
    <source>
        <dbReference type="EMBL" id="RVW40280.1"/>
    </source>
</evidence>
<dbReference type="Proteomes" id="UP000288805">
    <property type="component" value="Unassembled WGS sequence"/>
</dbReference>
<evidence type="ECO:0000256" key="7">
    <source>
        <dbReference type="ARBA" id="ARBA00022989"/>
    </source>
</evidence>
<dbReference type="Pfam" id="PF09756">
    <property type="entry name" value="DDRGK"/>
    <property type="match status" value="1"/>
</dbReference>
<dbReference type="SMART" id="SM01128">
    <property type="entry name" value="DDRGK"/>
    <property type="match status" value="1"/>
</dbReference>
<dbReference type="Gene3D" id="1.10.10.10">
    <property type="entry name" value="Winged helix-like DNA-binding domain superfamily/Winged helix DNA-binding domain"/>
    <property type="match status" value="1"/>
</dbReference>
<dbReference type="PANTHER" id="PTHR48176">
    <property type="entry name" value="DDRGK DOMAIN-CONTAINING PROTEIN 1"/>
    <property type="match status" value="1"/>
</dbReference>
<keyword evidence="5" id="KW-0833">Ubl conjugation pathway</keyword>
<dbReference type="EMBL" id="QGNW01001462">
    <property type="protein sequence ID" value="RVW40280.1"/>
    <property type="molecule type" value="Genomic_DNA"/>
</dbReference>
<keyword evidence="4 11" id="KW-0812">Transmembrane</keyword>
<evidence type="ECO:0000256" key="10">
    <source>
        <dbReference type="SAM" id="MobiDB-lite"/>
    </source>
</evidence>
<evidence type="ECO:0000256" key="1">
    <source>
        <dbReference type="ARBA" id="ARBA00004389"/>
    </source>
</evidence>